<evidence type="ECO:0000256" key="1">
    <source>
        <dbReference type="ARBA" id="ARBA00004370"/>
    </source>
</evidence>
<evidence type="ECO:0000313" key="13">
    <source>
        <dbReference type="EMBL" id="MBD2770309.1"/>
    </source>
</evidence>
<protein>
    <recommendedName>
        <fullName evidence="8">P-type Zn(2+) transporter</fullName>
        <ecNumber evidence="8">7.2.2.12</ecNumber>
    </recommendedName>
</protein>
<dbReference type="GO" id="GO:0016463">
    <property type="term" value="F:P-type zinc transporter activity"/>
    <property type="evidence" value="ECO:0007669"/>
    <property type="project" value="UniProtKB-EC"/>
</dbReference>
<evidence type="ECO:0000256" key="10">
    <source>
        <dbReference type="RuleBase" id="RU362081"/>
    </source>
</evidence>
<dbReference type="InterPro" id="IPR023298">
    <property type="entry name" value="ATPase_P-typ_TM_dom_sf"/>
</dbReference>
<comment type="similarity">
    <text evidence="2 10">Belongs to the cation transport ATPase (P-type) (TC 3.A.3) family. Type IB subfamily.</text>
</comment>
<dbReference type="AlphaFoldDB" id="A0A927BHT8"/>
<dbReference type="GO" id="GO:0005524">
    <property type="term" value="F:ATP binding"/>
    <property type="evidence" value="ECO:0007669"/>
    <property type="project" value="UniProtKB-UniRule"/>
</dbReference>
<keyword evidence="10" id="KW-0067">ATP-binding</keyword>
<feature type="region of interest" description="Disordered" evidence="11">
    <location>
        <begin position="1"/>
        <end position="83"/>
    </location>
</feature>
<evidence type="ECO:0000256" key="9">
    <source>
        <dbReference type="ARBA" id="ARBA00047308"/>
    </source>
</evidence>
<feature type="transmembrane region" description="Helical" evidence="10">
    <location>
        <begin position="348"/>
        <end position="369"/>
    </location>
</feature>
<keyword evidence="14" id="KW-1185">Reference proteome</keyword>
<evidence type="ECO:0000313" key="14">
    <source>
        <dbReference type="Proteomes" id="UP000612233"/>
    </source>
</evidence>
<dbReference type="InterPro" id="IPR051014">
    <property type="entry name" value="Cation_Transport_ATPase_IB"/>
</dbReference>
<dbReference type="InterPro" id="IPR027256">
    <property type="entry name" value="P-typ_ATPase_IB"/>
</dbReference>
<dbReference type="InterPro" id="IPR023299">
    <property type="entry name" value="ATPase_P-typ_cyto_dom_N"/>
</dbReference>
<gene>
    <name evidence="13" type="primary">cadA</name>
    <name evidence="13" type="ORF">IC235_20675</name>
</gene>
<feature type="domain" description="P-type ATPase A" evidence="12">
    <location>
        <begin position="197"/>
        <end position="297"/>
    </location>
</feature>
<dbReference type="SFLD" id="SFLDF00027">
    <property type="entry name" value="p-type_atpase"/>
    <property type="match status" value="1"/>
</dbReference>
<dbReference type="InterPro" id="IPR059000">
    <property type="entry name" value="ATPase_P-type_domA"/>
</dbReference>
<feature type="compositionally biased region" description="Polar residues" evidence="11">
    <location>
        <begin position="1"/>
        <end position="17"/>
    </location>
</feature>
<dbReference type="SUPFAM" id="SSF81653">
    <property type="entry name" value="Calcium ATPase, transduction domain A"/>
    <property type="match status" value="1"/>
</dbReference>
<evidence type="ECO:0000256" key="5">
    <source>
        <dbReference type="ARBA" id="ARBA00022967"/>
    </source>
</evidence>
<dbReference type="InterPro" id="IPR036412">
    <property type="entry name" value="HAD-like_sf"/>
</dbReference>
<proteinExistence type="inferred from homology"/>
<dbReference type="PRINTS" id="PR00119">
    <property type="entry name" value="CATATPASE"/>
</dbReference>
<evidence type="ECO:0000259" key="12">
    <source>
        <dbReference type="Pfam" id="PF00122"/>
    </source>
</evidence>
<dbReference type="InterPro" id="IPR001757">
    <property type="entry name" value="P_typ_ATPase"/>
</dbReference>
<dbReference type="GO" id="GO:0016887">
    <property type="term" value="F:ATP hydrolysis activity"/>
    <property type="evidence" value="ECO:0007669"/>
    <property type="project" value="InterPro"/>
</dbReference>
<dbReference type="GO" id="GO:0046872">
    <property type="term" value="F:metal ion binding"/>
    <property type="evidence" value="ECO:0007669"/>
    <property type="project" value="UniProtKB-KW"/>
</dbReference>
<dbReference type="GO" id="GO:0015086">
    <property type="term" value="F:cadmium ion transmembrane transporter activity"/>
    <property type="evidence" value="ECO:0007669"/>
    <property type="project" value="TreeGrafter"/>
</dbReference>
<dbReference type="SFLD" id="SFLDG00002">
    <property type="entry name" value="C1.7:_P-type_atpase_like"/>
    <property type="match status" value="1"/>
</dbReference>
<dbReference type="InterPro" id="IPR008250">
    <property type="entry name" value="ATPase_P-typ_transduc_dom_A_sf"/>
</dbReference>
<feature type="compositionally biased region" description="Basic and acidic residues" evidence="11">
    <location>
        <begin position="62"/>
        <end position="79"/>
    </location>
</feature>
<evidence type="ECO:0000256" key="6">
    <source>
        <dbReference type="ARBA" id="ARBA00022989"/>
    </source>
</evidence>
<evidence type="ECO:0000256" key="2">
    <source>
        <dbReference type="ARBA" id="ARBA00006024"/>
    </source>
</evidence>
<dbReference type="EC" id="7.2.2.12" evidence="8"/>
<keyword evidence="4 10" id="KW-0479">Metal-binding</keyword>
<dbReference type="InterPro" id="IPR018303">
    <property type="entry name" value="ATPase_P-typ_P_site"/>
</dbReference>
<reference evidence="13" key="1">
    <citation type="submission" date="2020-09" db="EMBL/GenBank/DDBJ databases">
        <authorList>
            <person name="Kim M.K."/>
        </authorList>
    </citation>
    <scope>NUCLEOTIDE SEQUENCE</scope>
    <source>
        <strain evidence="13">BT664</strain>
    </source>
</reference>
<feature type="transmembrane region" description="Helical" evidence="10">
    <location>
        <begin position="86"/>
        <end position="104"/>
    </location>
</feature>
<sequence>MPDPSSQTTNEELNPAQQADLDNVGALNREQLPSKAAADPKGHDVPGHNHAPAANPKPSTDPSHDHDHDHNHDHDHDHGPTTANPYRWPGVSLVLLLGGIALDYVDATWFTGYVRLAWYIVAFLLVGWKVIRSAIRSIPSGNIFNEFLLMSLATGGAFAIGEYPEGVAVMLFYTVGELFQDAAVNRAKRSIRALLEIQASEVTVLSGGGPLVLGPEQVQIGDVMEIKPGEKVALDGTLRAAAASFNTAALTGESIPQTKQPGEAVLAGMINRETLARVEVTAAFADTKLSKILAMVQDAVGRKAKTQQFITRFARIYTPLVVGLAGLLLLVPAFVVEDYVFRDWLYRALVFLVISCPCALVVSIPLGYFGGIGAAARAGILFKGANFLDALRELDTVVLDKTGTLTRGVFAVQRVETVPGLETNQFLDLVATLESKSTHPIAQAIVRHVSQHGAVRSPEAVEEIAGHGLRGSVGQQEVLAGNTTLLTRFGVPYPAQVDQIADSIVVVAIDGRYAGYLTVADAPKADAAQAVRELKADGISKLVMLSGDKDSITQRVARELGIDEAHGGLLPEDKARYVQQYLDEGRRVAFVGDGVNDAPVVALADVGIAMGGLGADATIETADVVIQTDHPSKVATARRIARATHRVVWQNIWLAFGVKAIVLALGAGGGATMWEAVFADVGVALLAILNAVRIQRMKF</sequence>
<dbReference type="GO" id="GO:0005886">
    <property type="term" value="C:plasma membrane"/>
    <property type="evidence" value="ECO:0007669"/>
    <property type="project" value="UniProtKB-SubCell"/>
</dbReference>
<keyword evidence="5" id="KW-1278">Translocase</keyword>
<dbReference type="PANTHER" id="PTHR48085">
    <property type="entry name" value="CADMIUM/ZINC-TRANSPORTING ATPASE HMA2-RELATED"/>
    <property type="match status" value="1"/>
</dbReference>
<keyword evidence="10" id="KW-0547">Nucleotide-binding</keyword>
<dbReference type="Pfam" id="PF00122">
    <property type="entry name" value="E1-E2_ATPase"/>
    <property type="match status" value="1"/>
</dbReference>
<dbReference type="SUPFAM" id="SSF56784">
    <property type="entry name" value="HAD-like"/>
    <property type="match status" value="1"/>
</dbReference>
<dbReference type="PROSITE" id="PS00154">
    <property type="entry name" value="ATPASE_E1_E2"/>
    <property type="match status" value="1"/>
</dbReference>
<comment type="catalytic activity">
    <reaction evidence="9">
        <text>Zn(2+)(in) + ATP + H2O = Zn(2+)(out) + ADP + phosphate + H(+)</text>
        <dbReference type="Rhea" id="RHEA:20621"/>
        <dbReference type="ChEBI" id="CHEBI:15377"/>
        <dbReference type="ChEBI" id="CHEBI:15378"/>
        <dbReference type="ChEBI" id="CHEBI:29105"/>
        <dbReference type="ChEBI" id="CHEBI:30616"/>
        <dbReference type="ChEBI" id="CHEBI:43474"/>
        <dbReference type="ChEBI" id="CHEBI:456216"/>
        <dbReference type="EC" id="7.2.2.12"/>
    </reaction>
</comment>
<keyword evidence="10" id="KW-1003">Cell membrane</keyword>
<dbReference type="SUPFAM" id="SSF81665">
    <property type="entry name" value="Calcium ATPase, transmembrane domain M"/>
    <property type="match status" value="1"/>
</dbReference>
<keyword evidence="7 10" id="KW-0472">Membrane</keyword>
<dbReference type="EMBL" id="JACXAD010000033">
    <property type="protein sequence ID" value="MBD2770309.1"/>
    <property type="molecule type" value="Genomic_DNA"/>
</dbReference>
<name>A0A927BHT8_9BACT</name>
<comment type="caution">
    <text evidence="13">The sequence shown here is derived from an EMBL/GenBank/DDBJ whole genome shotgun (WGS) entry which is preliminary data.</text>
</comment>
<dbReference type="Proteomes" id="UP000612233">
    <property type="component" value="Unassembled WGS sequence"/>
</dbReference>
<dbReference type="NCBIfam" id="TIGR01512">
    <property type="entry name" value="ATPase-IB2_Cd"/>
    <property type="match status" value="1"/>
</dbReference>
<dbReference type="PANTHER" id="PTHR48085:SF5">
    <property type="entry name" value="CADMIUM_ZINC-TRANSPORTING ATPASE HMA4-RELATED"/>
    <property type="match status" value="1"/>
</dbReference>
<feature type="compositionally biased region" description="Basic and acidic residues" evidence="11">
    <location>
        <begin position="38"/>
        <end position="47"/>
    </location>
</feature>
<evidence type="ECO:0000256" key="4">
    <source>
        <dbReference type="ARBA" id="ARBA00022723"/>
    </source>
</evidence>
<dbReference type="InterPro" id="IPR044492">
    <property type="entry name" value="P_typ_ATPase_HD_dom"/>
</dbReference>
<dbReference type="Gene3D" id="3.40.1110.10">
    <property type="entry name" value="Calcium-transporting ATPase, cytoplasmic domain N"/>
    <property type="match status" value="1"/>
</dbReference>
<dbReference type="Gene3D" id="3.40.50.1000">
    <property type="entry name" value="HAD superfamily/HAD-like"/>
    <property type="match status" value="1"/>
</dbReference>
<dbReference type="SFLD" id="SFLDS00003">
    <property type="entry name" value="Haloacid_Dehalogenase"/>
    <property type="match status" value="1"/>
</dbReference>
<evidence type="ECO:0000256" key="11">
    <source>
        <dbReference type="SAM" id="MobiDB-lite"/>
    </source>
</evidence>
<accession>A0A927BHT8</accession>
<evidence type="ECO:0000256" key="8">
    <source>
        <dbReference type="ARBA" id="ARBA00039097"/>
    </source>
</evidence>
<feature type="transmembrane region" description="Helical" evidence="10">
    <location>
        <begin position="110"/>
        <end position="131"/>
    </location>
</feature>
<dbReference type="Pfam" id="PF00702">
    <property type="entry name" value="Hydrolase"/>
    <property type="match status" value="1"/>
</dbReference>
<feature type="transmembrane region" description="Helical" evidence="10">
    <location>
        <begin position="647"/>
        <end position="667"/>
    </location>
</feature>
<comment type="subcellular location">
    <subcellularLocation>
        <location evidence="10">Cell membrane</location>
    </subcellularLocation>
    <subcellularLocation>
        <location evidence="1">Membrane</location>
    </subcellularLocation>
</comment>
<evidence type="ECO:0000256" key="7">
    <source>
        <dbReference type="ARBA" id="ARBA00023136"/>
    </source>
</evidence>
<dbReference type="NCBIfam" id="TIGR01525">
    <property type="entry name" value="ATPase-IB_hvy"/>
    <property type="match status" value="1"/>
</dbReference>
<dbReference type="InterPro" id="IPR023214">
    <property type="entry name" value="HAD_sf"/>
</dbReference>
<keyword evidence="6 10" id="KW-1133">Transmembrane helix</keyword>
<organism evidence="13 14">
    <name type="scientific">Hymenobacter montanus</name>
    <dbReference type="NCBI Taxonomy" id="2771359"/>
    <lineage>
        <taxon>Bacteria</taxon>
        <taxon>Pseudomonadati</taxon>
        <taxon>Bacteroidota</taxon>
        <taxon>Cytophagia</taxon>
        <taxon>Cytophagales</taxon>
        <taxon>Hymenobacteraceae</taxon>
        <taxon>Hymenobacter</taxon>
    </lineage>
</organism>
<feature type="transmembrane region" description="Helical" evidence="10">
    <location>
        <begin position="673"/>
        <end position="692"/>
    </location>
</feature>
<dbReference type="RefSeq" id="WP_191007118.1">
    <property type="nucleotide sequence ID" value="NZ_JACXAD010000033.1"/>
</dbReference>
<keyword evidence="3 10" id="KW-0812">Transmembrane</keyword>
<feature type="transmembrane region" description="Helical" evidence="10">
    <location>
        <begin position="316"/>
        <end position="336"/>
    </location>
</feature>
<evidence type="ECO:0000256" key="3">
    <source>
        <dbReference type="ARBA" id="ARBA00022692"/>
    </source>
</evidence>
<dbReference type="NCBIfam" id="TIGR01494">
    <property type="entry name" value="ATPase_P-type"/>
    <property type="match status" value="1"/>
</dbReference>
<dbReference type="Gene3D" id="2.70.150.10">
    <property type="entry name" value="Calcium-transporting ATPase, cytoplasmic transduction domain A"/>
    <property type="match status" value="1"/>
</dbReference>